<keyword evidence="3" id="KW-1185">Reference proteome</keyword>
<evidence type="ECO:0000313" key="3">
    <source>
        <dbReference type="Proteomes" id="UP001497480"/>
    </source>
</evidence>
<sequence length="439" mass="49100">MSTMVDIISTSSIQAESDIFGDSSLPKIIHLTPWDLIGLGIEIDRKGLLFNKPINIEHQIQHLKQSLSSTLAFFPPLAGRLVILRHDEDNTVSSHILCNNAGALFVHAVVSDNTCVSDIINSKYVPPILHSFFPLSGTKNYEGTSHPLFAVQITELVDGLFIGMSVNHVATDGKSFWHFINSWAEISRGCDVISKLPSLERWFLHPNRCPIRFPFNEDDQMEKSEDCTNYERVFHFTKEKIAKIRSKANSEAGTDKISSLQALLTHLWRTVIRNQQLDPEKECIFRLTLEVRWRIVPPLPDSYFGNALVVDDITMKAGELLLEGGLGKVALEMNKMIASFSDEKLKILYESWVGPPKFLLRGLNNTFGVSNSPRFNVYGNDFGWGKPLAVRSGSTSTKNGYTVLFAGPEEGSIDLTLSLPYEVLEAIGNDPHFMDPFST</sequence>
<dbReference type="InterPro" id="IPR023213">
    <property type="entry name" value="CAT-like_dom_sf"/>
</dbReference>
<evidence type="ECO:0008006" key="4">
    <source>
        <dbReference type="Google" id="ProtNLM"/>
    </source>
</evidence>
<reference evidence="2 3" key="1">
    <citation type="submission" date="2024-03" db="EMBL/GenBank/DDBJ databases">
        <authorList>
            <person name="Martinez-Hernandez J."/>
        </authorList>
    </citation>
    <scope>NUCLEOTIDE SEQUENCE [LARGE SCALE GENOMIC DNA]</scope>
</reference>
<gene>
    <name evidence="2" type="ORF">LLUT_LOCUS19200</name>
</gene>
<name>A0AAV1X8X2_LUPLU</name>
<dbReference type="PANTHER" id="PTHR31896">
    <property type="entry name" value="FAMILY REGULATORY PROTEIN, PUTATIVE (AFU_ORTHOLOGUE AFUA_3G14730)-RELATED"/>
    <property type="match status" value="1"/>
</dbReference>
<dbReference type="EMBL" id="CAXHTB010000013">
    <property type="protein sequence ID" value="CAL0318140.1"/>
    <property type="molecule type" value="Genomic_DNA"/>
</dbReference>
<evidence type="ECO:0000313" key="2">
    <source>
        <dbReference type="EMBL" id="CAL0318140.1"/>
    </source>
</evidence>
<protein>
    <recommendedName>
        <fullName evidence="4">Shikimate O-hydroxycinnamoyltransferase</fullName>
    </recommendedName>
</protein>
<evidence type="ECO:0000256" key="1">
    <source>
        <dbReference type="ARBA" id="ARBA00022679"/>
    </source>
</evidence>
<dbReference type="Proteomes" id="UP001497480">
    <property type="component" value="Unassembled WGS sequence"/>
</dbReference>
<accession>A0AAV1X8X2</accession>
<dbReference type="AlphaFoldDB" id="A0AAV1X8X2"/>
<comment type="caution">
    <text evidence="2">The sequence shown here is derived from an EMBL/GenBank/DDBJ whole genome shotgun (WGS) entry which is preliminary data.</text>
</comment>
<proteinExistence type="predicted"/>
<organism evidence="2 3">
    <name type="scientific">Lupinus luteus</name>
    <name type="common">European yellow lupine</name>
    <dbReference type="NCBI Taxonomy" id="3873"/>
    <lineage>
        <taxon>Eukaryota</taxon>
        <taxon>Viridiplantae</taxon>
        <taxon>Streptophyta</taxon>
        <taxon>Embryophyta</taxon>
        <taxon>Tracheophyta</taxon>
        <taxon>Spermatophyta</taxon>
        <taxon>Magnoliopsida</taxon>
        <taxon>eudicotyledons</taxon>
        <taxon>Gunneridae</taxon>
        <taxon>Pentapetalae</taxon>
        <taxon>rosids</taxon>
        <taxon>fabids</taxon>
        <taxon>Fabales</taxon>
        <taxon>Fabaceae</taxon>
        <taxon>Papilionoideae</taxon>
        <taxon>50 kb inversion clade</taxon>
        <taxon>genistoids sensu lato</taxon>
        <taxon>core genistoids</taxon>
        <taxon>Genisteae</taxon>
        <taxon>Lupinus</taxon>
    </lineage>
</organism>
<dbReference type="GO" id="GO:0016740">
    <property type="term" value="F:transferase activity"/>
    <property type="evidence" value="ECO:0007669"/>
    <property type="project" value="UniProtKB-KW"/>
</dbReference>
<dbReference type="Gene3D" id="3.30.559.10">
    <property type="entry name" value="Chloramphenicol acetyltransferase-like domain"/>
    <property type="match status" value="2"/>
</dbReference>
<dbReference type="Pfam" id="PF02458">
    <property type="entry name" value="Transferase"/>
    <property type="match status" value="1"/>
</dbReference>
<keyword evidence="1" id="KW-0808">Transferase</keyword>
<dbReference type="InterPro" id="IPR051283">
    <property type="entry name" value="Sec_Metabolite_Acyltrans"/>
</dbReference>
<dbReference type="PANTHER" id="PTHR31896:SF43">
    <property type="entry name" value="PROTEIN ENHANCED PSEUDOMONAS SUSCEPTIBILITY 1"/>
    <property type="match status" value="1"/>
</dbReference>